<dbReference type="PANTHER" id="PTHR10996">
    <property type="entry name" value="2-HYDROXYACID DEHYDROGENASE-RELATED"/>
    <property type="match status" value="1"/>
</dbReference>
<dbReference type="PROSITE" id="PS00065">
    <property type="entry name" value="D_2_HYDROXYACID_DH_1"/>
    <property type="match status" value="1"/>
</dbReference>
<evidence type="ECO:0000256" key="2">
    <source>
        <dbReference type="ARBA" id="ARBA00051801"/>
    </source>
</evidence>
<comment type="catalytic activity">
    <reaction evidence="4">
        <text>glycolate + NADP(+) = glyoxylate + NADPH + H(+)</text>
        <dbReference type="Rhea" id="RHEA:10992"/>
        <dbReference type="ChEBI" id="CHEBI:15378"/>
        <dbReference type="ChEBI" id="CHEBI:29805"/>
        <dbReference type="ChEBI" id="CHEBI:36655"/>
        <dbReference type="ChEBI" id="CHEBI:57783"/>
        <dbReference type="ChEBI" id="CHEBI:58349"/>
        <dbReference type="EC" id="1.1.1.79"/>
    </reaction>
</comment>
<dbReference type="Pfam" id="PF02826">
    <property type="entry name" value="2-Hacid_dh_C"/>
    <property type="match status" value="1"/>
</dbReference>
<feature type="domain" description="D-isomer specific 2-hydroxyacid dehydrogenase NAD-binding" evidence="11">
    <location>
        <begin position="108"/>
        <end position="286"/>
    </location>
</feature>
<dbReference type="Pfam" id="PF00389">
    <property type="entry name" value="2-Hacid_dh"/>
    <property type="match status" value="1"/>
</dbReference>
<dbReference type="OrthoDB" id="1522997at2"/>
<evidence type="ECO:0000313" key="13">
    <source>
        <dbReference type="Proteomes" id="UP000186917"/>
    </source>
</evidence>
<comment type="catalytic activity">
    <reaction evidence="2">
        <text>(R)-glycerate + NAD(+) = 3-hydroxypyruvate + NADH + H(+)</text>
        <dbReference type="Rhea" id="RHEA:17905"/>
        <dbReference type="ChEBI" id="CHEBI:15378"/>
        <dbReference type="ChEBI" id="CHEBI:16659"/>
        <dbReference type="ChEBI" id="CHEBI:17180"/>
        <dbReference type="ChEBI" id="CHEBI:57540"/>
        <dbReference type="ChEBI" id="CHEBI:57945"/>
        <dbReference type="EC" id="1.1.1.81"/>
    </reaction>
</comment>
<dbReference type="Proteomes" id="UP000186917">
    <property type="component" value="Unassembled WGS sequence"/>
</dbReference>
<evidence type="ECO:0000256" key="1">
    <source>
        <dbReference type="ARBA" id="ARBA00023002"/>
    </source>
</evidence>
<evidence type="ECO:0000256" key="6">
    <source>
        <dbReference type="ARBA" id="ARBA00066661"/>
    </source>
</evidence>
<dbReference type="InterPro" id="IPR050223">
    <property type="entry name" value="D-isomer_2-hydroxyacid_DH"/>
</dbReference>
<dbReference type="InterPro" id="IPR036291">
    <property type="entry name" value="NAD(P)-bd_dom_sf"/>
</dbReference>
<dbReference type="SUPFAM" id="SSF52283">
    <property type="entry name" value="Formate/glycerate dehydrogenase catalytic domain-like"/>
    <property type="match status" value="1"/>
</dbReference>
<dbReference type="EC" id="1.1.1.79" evidence="6"/>
<comment type="catalytic activity">
    <reaction evidence="3">
        <text>(R)-glycerate + NADP(+) = 3-hydroxypyruvate + NADPH + H(+)</text>
        <dbReference type="Rhea" id="RHEA:18657"/>
        <dbReference type="ChEBI" id="CHEBI:15378"/>
        <dbReference type="ChEBI" id="CHEBI:16659"/>
        <dbReference type="ChEBI" id="CHEBI:17180"/>
        <dbReference type="ChEBI" id="CHEBI:57783"/>
        <dbReference type="ChEBI" id="CHEBI:58349"/>
        <dbReference type="EC" id="1.1.1.81"/>
    </reaction>
</comment>
<accession>A0A1N7R8Y5</accession>
<evidence type="ECO:0000256" key="4">
    <source>
        <dbReference type="ARBA" id="ARBA00052769"/>
    </source>
</evidence>
<evidence type="ECO:0000259" key="10">
    <source>
        <dbReference type="Pfam" id="PF00389"/>
    </source>
</evidence>
<protein>
    <recommendedName>
        <fullName evidence="8">Glyoxylate/hydroxypyruvate reductase B</fullName>
        <ecNumber evidence="6">1.1.1.79</ecNumber>
        <ecNumber evidence="7">1.1.1.81</ecNumber>
    </recommendedName>
</protein>
<dbReference type="PANTHER" id="PTHR10996:SF257">
    <property type="entry name" value="GLYOXYLATE REDUCTASE 1"/>
    <property type="match status" value="1"/>
</dbReference>
<dbReference type="GO" id="GO:0030267">
    <property type="term" value="F:glyoxylate reductase (NADPH) activity"/>
    <property type="evidence" value="ECO:0007669"/>
    <property type="project" value="UniProtKB-EC"/>
</dbReference>
<dbReference type="EMBL" id="FTOR01000010">
    <property type="protein sequence ID" value="SIT31600.1"/>
    <property type="molecule type" value="Genomic_DNA"/>
</dbReference>
<dbReference type="RefSeq" id="WP_076381861.1">
    <property type="nucleotide sequence ID" value="NZ_AP017422.1"/>
</dbReference>
<evidence type="ECO:0000256" key="8">
    <source>
        <dbReference type="ARBA" id="ARBA00073362"/>
    </source>
</evidence>
<reference evidence="13" key="1">
    <citation type="submission" date="2017-01" db="EMBL/GenBank/DDBJ databases">
        <authorList>
            <person name="Varghese N."/>
            <person name="Submissions S."/>
        </authorList>
    </citation>
    <scope>NUCLEOTIDE SEQUENCE [LARGE SCALE GENOMIC DNA]</scope>
    <source>
        <strain evidence="13">DSM 21054</strain>
    </source>
</reference>
<dbReference type="EC" id="1.1.1.81" evidence="7"/>
<feature type="domain" description="D-isomer specific 2-hydroxyacid dehydrogenase catalytic" evidence="10">
    <location>
        <begin position="4"/>
        <end position="318"/>
    </location>
</feature>
<keyword evidence="1 9" id="KW-0560">Oxidoreductase</keyword>
<evidence type="ECO:0000256" key="5">
    <source>
        <dbReference type="ARBA" id="ARBA00061278"/>
    </source>
</evidence>
<organism evidence="12 13">
    <name type="scientific">Filimonas lacunae</name>
    <dbReference type="NCBI Taxonomy" id="477680"/>
    <lineage>
        <taxon>Bacteria</taxon>
        <taxon>Pseudomonadati</taxon>
        <taxon>Bacteroidota</taxon>
        <taxon>Chitinophagia</taxon>
        <taxon>Chitinophagales</taxon>
        <taxon>Chitinophagaceae</taxon>
        <taxon>Filimonas</taxon>
    </lineage>
</organism>
<dbReference type="AlphaFoldDB" id="A0A1N7R8Y5"/>
<dbReference type="SUPFAM" id="SSF51735">
    <property type="entry name" value="NAD(P)-binding Rossmann-fold domains"/>
    <property type="match status" value="1"/>
</dbReference>
<evidence type="ECO:0000256" key="9">
    <source>
        <dbReference type="RuleBase" id="RU003719"/>
    </source>
</evidence>
<gene>
    <name evidence="12" type="ORF">SAMN05421788_110233</name>
</gene>
<dbReference type="InterPro" id="IPR029752">
    <property type="entry name" value="D-isomer_DH_CS1"/>
</dbReference>
<sequence length="326" mass="35567">MRVFVSNIIPQPGIRLLEEAGLEITEWTEKRKLAGQELIDICQQYDAFLCVSNTVDAPFLEACKHLKVIALHSVGYDNVDVAAATRLKIPIGNTPDVLSESTAETAFLLMISSARKAFYLHKKILNGQWGFTEPTADLGISLQGKTLGIYGLGKIGYELAKKCVAAYDMKVIYHNRHRNEEAEKAFGAVKVSFEELLQQSDVLSVHTALTSETKGKFNKAAFNLMKPSAIFINTARGGIHNEGDLIEALQNETIWGAGLDVTNPEPMHADNPLLQMPSVAVLPHIGSATVETRSAMAILAARNIIAGVKGERLPNIVNPEVYNSSL</sequence>
<dbReference type="GO" id="GO:0005829">
    <property type="term" value="C:cytosol"/>
    <property type="evidence" value="ECO:0007669"/>
    <property type="project" value="TreeGrafter"/>
</dbReference>
<evidence type="ECO:0000256" key="7">
    <source>
        <dbReference type="ARBA" id="ARBA00066674"/>
    </source>
</evidence>
<dbReference type="GO" id="GO:0016618">
    <property type="term" value="F:hydroxypyruvate reductase [NAD(P)H] activity"/>
    <property type="evidence" value="ECO:0007669"/>
    <property type="project" value="UniProtKB-EC"/>
</dbReference>
<dbReference type="FunFam" id="3.40.50.720:FF:000026">
    <property type="entry name" value="Glyoxylate/hydroxypyruvate reductase B"/>
    <property type="match status" value="1"/>
</dbReference>
<name>A0A1N7R8Y5_9BACT</name>
<keyword evidence="13" id="KW-1185">Reference proteome</keyword>
<dbReference type="CDD" id="cd05301">
    <property type="entry name" value="GDH"/>
    <property type="match status" value="1"/>
</dbReference>
<dbReference type="Gene3D" id="3.40.50.720">
    <property type="entry name" value="NAD(P)-binding Rossmann-like Domain"/>
    <property type="match status" value="2"/>
</dbReference>
<dbReference type="InterPro" id="IPR006140">
    <property type="entry name" value="D-isomer_DH_NAD-bd"/>
</dbReference>
<dbReference type="InterPro" id="IPR006139">
    <property type="entry name" value="D-isomer_2_OHA_DH_cat_dom"/>
</dbReference>
<comment type="similarity">
    <text evidence="5">Belongs to the D-isomer specific 2-hydroxyacid dehydrogenase family. GhrB subfamily.</text>
</comment>
<evidence type="ECO:0000313" key="12">
    <source>
        <dbReference type="EMBL" id="SIT31600.1"/>
    </source>
</evidence>
<dbReference type="STRING" id="477680.SAMN05421788_110233"/>
<proteinExistence type="inferred from homology"/>
<dbReference type="GO" id="GO:0051287">
    <property type="term" value="F:NAD binding"/>
    <property type="evidence" value="ECO:0007669"/>
    <property type="project" value="InterPro"/>
</dbReference>
<evidence type="ECO:0000259" key="11">
    <source>
        <dbReference type="Pfam" id="PF02826"/>
    </source>
</evidence>
<evidence type="ECO:0000256" key="3">
    <source>
        <dbReference type="ARBA" id="ARBA00052239"/>
    </source>
</evidence>